<evidence type="ECO:0000313" key="1">
    <source>
        <dbReference type="EMBL" id="HBU97141.1"/>
    </source>
</evidence>
<dbReference type="Proteomes" id="UP000264753">
    <property type="component" value="Unassembled WGS sequence"/>
</dbReference>
<evidence type="ECO:0008006" key="5">
    <source>
        <dbReference type="Google" id="ProtNLM"/>
    </source>
</evidence>
<dbReference type="Proteomes" id="UP000264179">
    <property type="component" value="Unassembled WGS sequence"/>
</dbReference>
<comment type="caution">
    <text evidence="1">The sequence shown here is derived from an EMBL/GenBank/DDBJ whole genome shotgun (WGS) entry which is preliminary data.</text>
</comment>
<organism evidence="1 4">
    <name type="scientific">Thalassospira lucentensis</name>
    <dbReference type="NCBI Taxonomy" id="168935"/>
    <lineage>
        <taxon>Bacteria</taxon>
        <taxon>Pseudomonadati</taxon>
        <taxon>Pseudomonadota</taxon>
        <taxon>Alphaproteobacteria</taxon>
        <taxon>Rhodospirillales</taxon>
        <taxon>Thalassospiraceae</taxon>
        <taxon>Thalassospira</taxon>
    </lineage>
</organism>
<evidence type="ECO:0000313" key="2">
    <source>
        <dbReference type="EMBL" id="HCW66503.1"/>
    </source>
</evidence>
<protein>
    <recommendedName>
        <fullName evidence="5">Uracil-DNA glycosylase-like domain-containing protein</fullName>
    </recommendedName>
</protein>
<reference evidence="3 4" key="1">
    <citation type="journal article" date="2018" name="Nat. Biotechnol.">
        <title>A standardized bacterial taxonomy based on genome phylogeny substantially revises the tree of life.</title>
        <authorList>
            <person name="Parks D.H."/>
            <person name="Chuvochina M."/>
            <person name="Waite D.W."/>
            <person name="Rinke C."/>
            <person name="Skarshewski A."/>
            <person name="Chaumeil P.A."/>
            <person name="Hugenholtz P."/>
        </authorList>
    </citation>
    <scope>NUCLEOTIDE SEQUENCE [LARGE SCALE GENOMIC DNA]</scope>
    <source>
        <strain evidence="1">UBA8707</strain>
        <strain evidence="2">UBA9881</strain>
    </source>
</reference>
<evidence type="ECO:0000313" key="4">
    <source>
        <dbReference type="Proteomes" id="UP000264753"/>
    </source>
</evidence>
<dbReference type="AlphaFoldDB" id="A0A358HPQ9"/>
<dbReference type="EMBL" id="DPOP01000043">
    <property type="protein sequence ID" value="HCW66503.1"/>
    <property type="molecule type" value="Genomic_DNA"/>
</dbReference>
<sequence length="239" mass="28044">MVNGLRKSYETIIRRIENIAVIDDQYSGVFLVEPFDEYFDFSPRIFIVGRETAGWNTDNNKNTIARIQDNIEKNEVSITINDSLTRYKKHLGDGKGRGFKRFFSKLAKETGRPKEAREKSITYANAYAWDFNNKTPQDQPDFKYLETISRELLRTQIDYLKPDIIIFAATITGLDNYIRKLFPERENLDPFVAKKFWHFKAEGIDCFRIAHPRSINGEHPKYRELVIDEVKKIIAEKHL</sequence>
<accession>A0A358HPQ9</accession>
<dbReference type="EMBL" id="DOOG01000037">
    <property type="protein sequence ID" value="HBU97141.1"/>
    <property type="molecule type" value="Genomic_DNA"/>
</dbReference>
<evidence type="ECO:0000313" key="3">
    <source>
        <dbReference type="Proteomes" id="UP000264179"/>
    </source>
</evidence>
<name>A0A358HPQ9_9PROT</name>
<dbReference type="RefSeq" id="WP_276651680.1">
    <property type="nucleotide sequence ID" value="NZ_DOOG01000037.1"/>
</dbReference>
<gene>
    <name evidence="1" type="ORF">DEF21_04440</name>
    <name evidence="2" type="ORF">DHR80_04670</name>
</gene>
<proteinExistence type="predicted"/>